<dbReference type="InterPro" id="IPR001789">
    <property type="entry name" value="Sig_transdc_resp-reg_receiver"/>
</dbReference>
<dbReference type="SMART" id="SM00448">
    <property type="entry name" value="REC"/>
    <property type="match status" value="1"/>
</dbReference>
<dbReference type="InterPro" id="IPR011006">
    <property type="entry name" value="CheY-like_superfamily"/>
</dbReference>
<evidence type="ECO:0000256" key="1">
    <source>
        <dbReference type="ARBA" id="ARBA00022553"/>
    </source>
</evidence>
<dbReference type="EMBL" id="JADKGK010000024">
    <property type="protein sequence ID" value="MBL0005248.1"/>
    <property type="molecule type" value="Genomic_DNA"/>
</dbReference>
<reference evidence="4 6" key="1">
    <citation type="submission" date="2020-10" db="EMBL/GenBank/DDBJ databases">
        <title>Connecting structure to function with the recovery of over 1000 high-quality activated sludge metagenome-assembled genomes encoding full-length rRNA genes using long-read sequencing.</title>
        <authorList>
            <person name="Singleton C.M."/>
            <person name="Petriglieri F."/>
            <person name="Kristensen J.M."/>
            <person name="Kirkegaard R.H."/>
            <person name="Michaelsen T.Y."/>
            <person name="Andersen M.H."/>
            <person name="Karst S.M."/>
            <person name="Dueholm M.S."/>
            <person name="Nielsen P.H."/>
            <person name="Albertsen M."/>
        </authorList>
    </citation>
    <scope>NUCLEOTIDE SEQUENCE [LARGE SCALE GENOMIC DNA]</scope>
    <source>
        <strain evidence="4">AalE_18-Q3-R2-46_BAT3C.188</strain>
        <strain evidence="5">Ribe_18-Q3-R11-54_MAXAC.001</strain>
    </source>
</reference>
<evidence type="ECO:0000313" key="6">
    <source>
        <dbReference type="Proteomes" id="UP000718281"/>
    </source>
</evidence>
<evidence type="ECO:0000313" key="5">
    <source>
        <dbReference type="EMBL" id="MBL0005248.1"/>
    </source>
</evidence>
<dbReference type="Pfam" id="PF00072">
    <property type="entry name" value="Response_reg"/>
    <property type="match status" value="1"/>
</dbReference>
<dbReference type="AlphaFoldDB" id="A0A935CDI8"/>
<dbReference type="InterPro" id="IPR050595">
    <property type="entry name" value="Bact_response_regulator"/>
</dbReference>
<dbReference type="PROSITE" id="PS50110">
    <property type="entry name" value="RESPONSE_REGULATORY"/>
    <property type="match status" value="1"/>
</dbReference>
<dbReference type="SUPFAM" id="SSF52172">
    <property type="entry name" value="CheY-like"/>
    <property type="match status" value="1"/>
</dbReference>
<evidence type="ECO:0000313" key="4">
    <source>
        <dbReference type="EMBL" id="MBK6300903.1"/>
    </source>
</evidence>
<accession>A0A935CDI8</accession>
<keyword evidence="1 2" id="KW-0597">Phosphoprotein</keyword>
<evidence type="ECO:0000256" key="2">
    <source>
        <dbReference type="PROSITE-ProRule" id="PRU00169"/>
    </source>
</evidence>
<dbReference type="Proteomes" id="UP000718281">
    <property type="component" value="Unassembled WGS sequence"/>
</dbReference>
<comment type="caution">
    <text evidence="4">The sequence shown here is derived from an EMBL/GenBank/DDBJ whole genome shotgun (WGS) entry which is preliminary data.</text>
</comment>
<dbReference type="PANTHER" id="PTHR44591:SF3">
    <property type="entry name" value="RESPONSE REGULATORY DOMAIN-CONTAINING PROTEIN"/>
    <property type="match status" value="1"/>
</dbReference>
<dbReference type="Gene3D" id="3.40.50.2300">
    <property type="match status" value="1"/>
</dbReference>
<feature type="domain" description="Response regulatory" evidence="3">
    <location>
        <begin position="30"/>
        <end position="151"/>
    </location>
</feature>
<dbReference type="Proteomes" id="UP000886632">
    <property type="component" value="Unassembled WGS sequence"/>
</dbReference>
<sequence>MPIVTPGGGYQPRLTNVEPTLGAGWGGNGVVLVCDDTESIRRLLRINLELDGFEVLEACDGASAIALLRALQLEDRLPDVILLDAHMAPLDGWWALSEIRSCPRLSRIPVVMATADTVCEDKAAMLARGLDACVQKPFDPEAVVDLVAGFVQEGRAHVPQLK</sequence>
<evidence type="ECO:0000259" key="3">
    <source>
        <dbReference type="PROSITE" id="PS50110"/>
    </source>
</evidence>
<dbReference type="CDD" id="cd17546">
    <property type="entry name" value="REC_hyHK_CKI1_RcsC-like"/>
    <property type="match status" value="1"/>
</dbReference>
<dbReference type="GO" id="GO:0000160">
    <property type="term" value="P:phosphorelay signal transduction system"/>
    <property type="evidence" value="ECO:0007669"/>
    <property type="project" value="InterPro"/>
</dbReference>
<feature type="modified residue" description="4-aspartylphosphate" evidence="2">
    <location>
        <position position="84"/>
    </location>
</feature>
<dbReference type="PANTHER" id="PTHR44591">
    <property type="entry name" value="STRESS RESPONSE REGULATOR PROTEIN 1"/>
    <property type="match status" value="1"/>
</dbReference>
<dbReference type="EMBL" id="JADIXZ010000004">
    <property type="protein sequence ID" value="MBK6300903.1"/>
    <property type="molecule type" value="Genomic_DNA"/>
</dbReference>
<protein>
    <submittedName>
        <fullName evidence="4">Response regulator</fullName>
    </submittedName>
</protein>
<name>A0A935CDI8_9MICO</name>
<gene>
    <name evidence="4" type="ORF">IPF40_07575</name>
    <name evidence="5" type="ORF">IPP00_15160</name>
</gene>
<organism evidence="4 6">
    <name type="scientific">Candidatus Phosphoribacter hodrii</name>
    <dbReference type="NCBI Taxonomy" id="2953743"/>
    <lineage>
        <taxon>Bacteria</taxon>
        <taxon>Bacillati</taxon>
        <taxon>Actinomycetota</taxon>
        <taxon>Actinomycetes</taxon>
        <taxon>Micrococcales</taxon>
        <taxon>Dermatophilaceae</taxon>
        <taxon>Candidatus Phosphoribacter</taxon>
    </lineage>
</organism>
<proteinExistence type="predicted"/>